<dbReference type="SUPFAM" id="SSF55729">
    <property type="entry name" value="Acyl-CoA N-acyltransferases (Nat)"/>
    <property type="match status" value="1"/>
</dbReference>
<sequence length="217" mass="24581">MMCCYGQVMIGSSGNDKTRADIGFAITFEYWGHGIATTVLKMAIPRVFNDFPGIVKLHAFAILDNKASHRVLEKAGFIYQDARVSLLNPSTGESKTFPSSPFELPKSVQNSPVYVTFGIGYNSTCDDYTIVRMAHEFGGQYRYEMKLYSLKNNSWRNIQDLPHPIFHAGSVCCFLNGAFHWFSYHTSYQDGLCVVVLLDISEEKYGEIQIPRLNCWE</sequence>
<feature type="domain" description="N-acetyltransferase" evidence="2">
    <location>
        <begin position="6"/>
        <end position="77"/>
    </location>
</feature>
<dbReference type="Gene3D" id="3.40.630.30">
    <property type="match status" value="1"/>
</dbReference>
<evidence type="ECO:0000259" key="1">
    <source>
        <dbReference type="Pfam" id="PF07734"/>
    </source>
</evidence>
<dbReference type="NCBIfam" id="TIGR01640">
    <property type="entry name" value="F_box_assoc_1"/>
    <property type="match status" value="1"/>
</dbReference>
<dbReference type="InterPro" id="IPR011043">
    <property type="entry name" value="Gal_Oxase/kelch_b-propeller"/>
</dbReference>
<gene>
    <name evidence="3" type="ORF">CQW23_20098</name>
</gene>
<accession>A0A2G2W7P7</accession>
<evidence type="ECO:0000313" key="3">
    <source>
        <dbReference type="EMBL" id="PHT41244.1"/>
    </source>
</evidence>
<dbReference type="Proteomes" id="UP000224567">
    <property type="component" value="Unassembled WGS sequence"/>
</dbReference>
<dbReference type="AlphaFoldDB" id="A0A2G2W7P7"/>
<feature type="domain" description="F-box associated beta-propeller type 1" evidence="1">
    <location>
        <begin position="80"/>
        <end position="208"/>
    </location>
</feature>
<dbReference type="PANTHER" id="PTHR46067:SF20">
    <property type="entry name" value="N-ACETYLTRANSFERASE DOMAIN-CONTAINING PROTEIN"/>
    <property type="match status" value="1"/>
</dbReference>
<dbReference type="InterPro" id="IPR017451">
    <property type="entry name" value="F-box-assoc_interact_dom"/>
</dbReference>
<comment type="caution">
    <text evidence="3">The sequence shown here is derived from an EMBL/GenBank/DDBJ whole genome shotgun (WGS) entry which is preliminary data.</text>
</comment>
<evidence type="ECO:0000313" key="4">
    <source>
        <dbReference type="Proteomes" id="UP000224567"/>
    </source>
</evidence>
<keyword evidence="4" id="KW-1185">Reference proteome</keyword>
<dbReference type="InterPro" id="IPR006527">
    <property type="entry name" value="F-box-assoc_dom_typ1"/>
</dbReference>
<dbReference type="InterPro" id="IPR016181">
    <property type="entry name" value="Acyl_CoA_acyltransferase"/>
</dbReference>
<reference evidence="4" key="2">
    <citation type="journal article" date="2017" name="J. Anim. Genet.">
        <title>Multiple reference genome sequences of hot pepper reveal the massive evolution of plant disease resistance genes by retroduplication.</title>
        <authorList>
            <person name="Kim S."/>
            <person name="Park J."/>
            <person name="Yeom S.-I."/>
            <person name="Kim Y.-M."/>
            <person name="Seo E."/>
            <person name="Kim K.-T."/>
            <person name="Kim M.-S."/>
            <person name="Lee J.M."/>
            <person name="Cheong K."/>
            <person name="Shin H.-S."/>
            <person name="Kim S.-B."/>
            <person name="Han K."/>
            <person name="Lee J."/>
            <person name="Park M."/>
            <person name="Lee H.-A."/>
            <person name="Lee H.-Y."/>
            <person name="Lee Y."/>
            <person name="Oh S."/>
            <person name="Lee J.H."/>
            <person name="Choi E."/>
            <person name="Choi E."/>
            <person name="Lee S.E."/>
            <person name="Jeon J."/>
            <person name="Kim H."/>
            <person name="Choi G."/>
            <person name="Song H."/>
            <person name="Lee J."/>
            <person name="Lee S.-C."/>
            <person name="Kwon J.-K."/>
            <person name="Lee H.-Y."/>
            <person name="Koo N."/>
            <person name="Hong Y."/>
            <person name="Kim R.W."/>
            <person name="Kang W.-H."/>
            <person name="Huh J.H."/>
            <person name="Kang B.-C."/>
            <person name="Yang T.-J."/>
            <person name="Lee Y.-H."/>
            <person name="Bennetzen J.L."/>
            <person name="Choi D."/>
        </authorList>
    </citation>
    <scope>NUCLEOTIDE SEQUENCE [LARGE SCALE GENOMIC DNA]</scope>
    <source>
        <strain evidence="4">cv. PBC81</strain>
    </source>
</reference>
<dbReference type="OrthoDB" id="1262472at2759"/>
<dbReference type="STRING" id="33114.A0A2G2W7P7"/>
<reference evidence="3 4" key="1">
    <citation type="journal article" date="2017" name="Genome Biol.">
        <title>New reference genome sequences of hot pepper reveal the massive evolution of plant disease-resistance genes by retroduplication.</title>
        <authorList>
            <person name="Kim S."/>
            <person name="Park J."/>
            <person name="Yeom S.I."/>
            <person name="Kim Y.M."/>
            <person name="Seo E."/>
            <person name="Kim K.T."/>
            <person name="Kim M.S."/>
            <person name="Lee J.M."/>
            <person name="Cheong K."/>
            <person name="Shin H.S."/>
            <person name="Kim S.B."/>
            <person name="Han K."/>
            <person name="Lee J."/>
            <person name="Park M."/>
            <person name="Lee H.A."/>
            <person name="Lee H.Y."/>
            <person name="Lee Y."/>
            <person name="Oh S."/>
            <person name="Lee J.H."/>
            <person name="Choi E."/>
            <person name="Choi E."/>
            <person name="Lee S.E."/>
            <person name="Jeon J."/>
            <person name="Kim H."/>
            <person name="Choi G."/>
            <person name="Song H."/>
            <person name="Lee J."/>
            <person name="Lee S.C."/>
            <person name="Kwon J.K."/>
            <person name="Lee H.Y."/>
            <person name="Koo N."/>
            <person name="Hong Y."/>
            <person name="Kim R.W."/>
            <person name="Kang W.H."/>
            <person name="Huh J.H."/>
            <person name="Kang B.C."/>
            <person name="Yang T.J."/>
            <person name="Lee Y.H."/>
            <person name="Bennetzen J.L."/>
            <person name="Choi D."/>
        </authorList>
    </citation>
    <scope>NUCLEOTIDE SEQUENCE [LARGE SCALE GENOMIC DNA]</scope>
    <source>
        <strain evidence="4">cv. PBC81</strain>
    </source>
</reference>
<organism evidence="3 4">
    <name type="scientific">Capsicum baccatum</name>
    <name type="common">Peruvian pepper</name>
    <dbReference type="NCBI Taxonomy" id="33114"/>
    <lineage>
        <taxon>Eukaryota</taxon>
        <taxon>Viridiplantae</taxon>
        <taxon>Streptophyta</taxon>
        <taxon>Embryophyta</taxon>
        <taxon>Tracheophyta</taxon>
        <taxon>Spermatophyta</taxon>
        <taxon>Magnoliopsida</taxon>
        <taxon>eudicotyledons</taxon>
        <taxon>Gunneridae</taxon>
        <taxon>Pentapetalae</taxon>
        <taxon>asterids</taxon>
        <taxon>lamiids</taxon>
        <taxon>Solanales</taxon>
        <taxon>Solanaceae</taxon>
        <taxon>Solanoideae</taxon>
        <taxon>Capsiceae</taxon>
        <taxon>Capsicum</taxon>
    </lineage>
</organism>
<dbReference type="SUPFAM" id="SSF50965">
    <property type="entry name" value="Galactose oxidase, central domain"/>
    <property type="match status" value="1"/>
</dbReference>
<dbReference type="EMBL" id="MLFT02000008">
    <property type="protein sequence ID" value="PHT41244.1"/>
    <property type="molecule type" value="Genomic_DNA"/>
</dbReference>
<dbReference type="GO" id="GO:0016747">
    <property type="term" value="F:acyltransferase activity, transferring groups other than amino-acyl groups"/>
    <property type="evidence" value="ECO:0007669"/>
    <property type="project" value="InterPro"/>
</dbReference>
<dbReference type="Pfam" id="PF07734">
    <property type="entry name" value="FBA_1"/>
    <property type="match status" value="1"/>
</dbReference>
<dbReference type="InterPro" id="IPR000182">
    <property type="entry name" value="GNAT_dom"/>
</dbReference>
<name>A0A2G2W7P7_CAPBA</name>
<protein>
    <submittedName>
        <fullName evidence="3">Uncharacterized protein</fullName>
    </submittedName>
</protein>
<dbReference type="PANTHER" id="PTHR46067">
    <property type="entry name" value="ACYL-COA N-ACYLTRANSFERASES (NAT) SUPERFAMILY PROTEIN"/>
    <property type="match status" value="1"/>
</dbReference>
<evidence type="ECO:0000259" key="2">
    <source>
        <dbReference type="Pfam" id="PF13302"/>
    </source>
</evidence>
<proteinExistence type="predicted"/>
<dbReference type="Pfam" id="PF13302">
    <property type="entry name" value="Acetyltransf_3"/>
    <property type="match status" value="1"/>
</dbReference>